<sequence>MKTLIIAGGKGIRLGNLTEKTPKPMLKIGNKTVLEHQIDLLKRYKISEIIICTGFLSEIIEEFVANNKDICIKCSVESKPLGTAGCIKDLEAILNEDFLVLSR</sequence>
<name>X1EJE3_9ZZZZ</name>
<protein>
    <recommendedName>
        <fullName evidence="1">Nucleotidyl transferase domain-containing protein</fullName>
    </recommendedName>
</protein>
<dbReference type="InterPro" id="IPR050486">
    <property type="entry name" value="Mannose-1P_guanyltransferase"/>
</dbReference>
<dbReference type="InterPro" id="IPR005835">
    <property type="entry name" value="NTP_transferase_dom"/>
</dbReference>
<reference evidence="2" key="1">
    <citation type="journal article" date="2014" name="Front. Microbiol.">
        <title>High frequency of phylogenetically diverse reductive dehalogenase-homologous genes in deep subseafloor sedimentary metagenomes.</title>
        <authorList>
            <person name="Kawai M."/>
            <person name="Futagami T."/>
            <person name="Toyoda A."/>
            <person name="Takaki Y."/>
            <person name="Nishi S."/>
            <person name="Hori S."/>
            <person name="Arai W."/>
            <person name="Tsubouchi T."/>
            <person name="Morono Y."/>
            <person name="Uchiyama I."/>
            <person name="Ito T."/>
            <person name="Fujiyama A."/>
            <person name="Inagaki F."/>
            <person name="Takami H."/>
        </authorList>
    </citation>
    <scope>NUCLEOTIDE SEQUENCE</scope>
    <source>
        <strain evidence="2">Expedition CK06-06</strain>
    </source>
</reference>
<dbReference type="EMBL" id="BART01036222">
    <property type="protein sequence ID" value="GAH08778.1"/>
    <property type="molecule type" value="Genomic_DNA"/>
</dbReference>
<feature type="domain" description="Nucleotidyl transferase" evidence="1">
    <location>
        <begin position="2"/>
        <end position="101"/>
    </location>
</feature>
<dbReference type="SUPFAM" id="SSF53448">
    <property type="entry name" value="Nucleotide-diphospho-sugar transferases"/>
    <property type="match status" value="1"/>
</dbReference>
<proteinExistence type="predicted"/>
<gene>
    <name evidence="2" type="ORF">S01H4_61183</name>
</gene>
<dbReference type="Gene3D" id="3.90.550.10">
    <property type="entry name" value="Spore Coat Polysaccharide Biosynthesis Protein SpsA, Chain A"/>
    <property type="match status" value="1"/>
</dbReference>
<dbReference type="PANTHER" id="PTHR22572">
    <property type="entry name" value="SUGAR-1-PHOSPHATE GUANYL TRANSFERASE"/>
    <property type="match status" value="1"/>
</dbReference>
<dbReference type="AlphaFoldDB" id="X1EJE3"/>
<dbReference type="InterPro" id="IPR029044">
    <property type="entry name" value="Nucleotide-diphossugar_trans"/>
</dbReference>
<accession>X1EJE3</accession>
<evidence type="ECO:0000259" key="1">
    <source>
        <dbReference type="Pfam" id="PF00483"/>
    </source>
</evidence>
<evidence type="ECO:0000313" key="2">
    <source>
        <dbReference type="EMBL" id="GAH08778.1"/>
    </source>
</evidence>
<comment type="caution">
    <text evidence="2">The sequence shown here is derived from an EMBL/GenBank/DDBJ whole genome shotgun (WGS) entry which is preliminary data.</text>
</comment>
<organism evidence="2">
    <name type="scientific">marine sediment metagenome</name>
    <dbReference type="NCBI Taxonomy" id="412755"/>
    <lineage>
        <taxon>unclassified sequences</taxon>
        <taxon>metagenomes</taxon>
        <taxon>ecological metagenomes</taxon>
    </lineage>
</organism>
<dbReference type="Pfam" id="PF00483">
    <property type="entry name" value="NTP_transferase"/>
    <property type="match status" value="1"/>
</dbReference>